<gene>
    <name evidence="1" type="ORF">VJJ08_13280</name>
</gene>
<proteinExistence type="predicted"/>
<sequence length="151" mass="17966">MGTYTHIGKTLLYDRKGSLTIIDEDKKFGKIKIDYVMNFLQKKGIIDLKTGAGWYDSEFDLNYSLEFEKEKGKKYWIVTKKKGERFDPEKHKLPEVLEGVMITPKEYIPYVWYIDAKTGQVYVEEELYKNRKKLKNSIRQNLLPRKEDKDL</sequence>
<organism evidence="1 2">
    <name type="scientific">Capnocytophaga gingivalis</name>
    <dbReference type="NCBI Taxonomy" id="1017"/>
    <lineage>
        <taxon>Bacteria</taxon>
        <taxon>Pseudomonadati</taxon>
        <taxon>Bacteroidota</taxon>
        <taxon>Flavobacteriia</taxon>
        <taxon>Flavobacteriales</taxon>
        <taxon>Flavobacteriaceae</taxon>
        <taxon>Capnocytophaga</taxon>
    </lineage>
</organism>
<protein>
    <submittedName>
        <fullName evidence="1">Uncharacterized protein</fullName>
    </submittedName>
</protein>
<dbReference type="Proteomes" id="UP001311730">
    <property type="component" value="Unassembled WGS sequence"/>
</dbReference>
<comment type="caution">
    <text evidence="1">The sequence shown here is derived from an EMBL/GenBank/DDBJ whole genome shotgun (WGS) entry which is preliminary data.</text>
</comment>
<evidence type="ECO:0000313" key="1">
    <source>
        <dbReference type="EMBL" id="MEB3076260.1"/>
    </source>
</evidence>
<name>A0ABU5ZBC3_9FLAO</name>
<keyword evidence="2" id="KW-1185">Reference proteome</keyword>
<dbReference type="RefSeq" id="WP_323984285.1">
    <property type="nucleotide sequence ID" value="NZ_JAYKBW010000018.1"/>
</dbReference>
<evidence type="ECO:0000313" key="2">
    <source>
        <dbReference type="Proteomes" id="UP001311730"/>
    </source>
</evidence>
<accession>A0ABU5ZBC3</accession>
<reference evidence="1 2" key="1">
    <citation type="submission" date="2023-12" db="EMBL/GenBank/DDBJ databases">
        <title>Genomic sequences of Capnocytophaga and Parvimonas strains.</title>
        <authorList>
            <person name="Watt R.M."/>
            <person name="Wang M."/>
            <person name="Yang T."/>
            <person name="Tong W.M."/>
        </authorList>
    </citation>
    <scope>NUCLEOTIDE SEQUENCE [LARGE SCALE GENOMIC DNA]</scope>
    <source>
        <strain evidence="1 2">CCUG 13096</strain>
    </source>
</reference>
<dbReference type="EMBL" id="JAYKBW010000018">
    <property type="protein sequence ID" value="MEB3076260.1"/>
    <property type="molecule type" value="Genomic_DNA"/>
</dbReference>